<reference evidence="3" key="1">
    <citation type="submission" date="2016-06" db="UniProtKB">
        <authorList>
            <consortium name="WormBaseParasite"/>
        </authorList>
    </citation>
    <scope>IDENTIFICATION</scope>
</reference>
<dbReference type="SMART" id="SM00696">
    <property type="entry name" value="DM9"/>
    <property type="match status" value="2"/>
</dbReference>
<evidence type="ECO:0000313" key="3">
    <source>
        <dbReference type="WBParaSite" id="ECPE_0000325901-mRNA-1"/>
    </source>
</evidence>
<evidence type="ECO:0000313" key="1">
    <source>
        <dbReference type="EMBL" id="VDP68901.1"/>
    </source>
</evidence>
<name>A0A183A8H1_9TREM</name>
<accession>A0A183A8H1</accession>
<organism evidence="3">
    <name type="scientific">Echinostoma caproni</name>
    <dbReference type="NCBI Taxonomy" id="27848"/>
    <lineage>
        <taxon>Eukaryota</taxon>
        <taxon>Metazoa</taxon>
        <taxon>Spiralia</taxon>
        <taxon>Lophotrochozoa</taxon>
        <taxon>Platyhelminthes</taxon>
        <taxon>Trematoda</taxon>
        <taxon>Digenea</taxon>
        <taxon>Plagiorchiida</taxon>
        <taxon>Echinostomata</taxon>
        <taxon>Echinostomatoidea</taxon>
        <taxon>Echinostomatidae</taxon>
        <taxon>Echinostoma</taxon>
    </lineage>
</organism>
<dbReference type="EMBL" id="UZAN01040231">
    <property type="protein sequence ID" value="VDP68901.1"/>
    <property type="molecule type" value="Genomic_DNA"/>
</dbReference>
<dbReference type="AlphaFoldDB" id="A0A183A8H1"/>
<evidence type="ECO:0000313" key="2">
    <source>
        <dbReference type="Proteomes" id="UP000272942"/>
    </source>
</evidence>
<sequence>MSRIDKGFQVGLSWVHDHDGHVPHNAIEAGDGIYIGRVMHEGDMIPAKVVSRLNKAYVPYGGREHEYHSYEVLCDTKAPDTSKCYHWERAYNGNVPKYAIIAGLSESGECLYIARSEIEGECVVGKVHQGHDSAYFPYGGREHRKNSYEVLVMKK</sequence>
<dbReference type="PANTHER" id="PTHR31649:SF1">
    <property type="entry name" value="FARNESOIC ACID O-METHYL TRANSFERASE DOMAIN-CONTAINING PROTEIN"/>
    <property type="match status" value="1"/>
</dbReference>
<dbReference type="InterPro" id="IPR006616">
    <property type="entry name" value="DM9_repeat"/>
</dbReference>
<dbReference type="Pfam" id="PF11901">
    <property type="entry name" value="DM9"/>
    <property type="match status" value="1"/>
</dbReference>
<proteinExistence type="predicted"/>
<reference evidence="1 2" key="2">
    <citation type="submission" date="2018-11" db="EMBL/GenBank/DDBJ databases">
        <authorList>
            <consortium name="Pathogen Informatics"/>
        </authorList>
    </citation>
    <scope>NUCLEOTIDE SEQUENCE [LARGE SCALE GENOMIC DNA]</scope>
    <source>
        <strain evidence="1 2">Egypt</strain>
    </source>
</reference>
<dbReference type="WBParaSite" id="ECPE_0000325901-mRNA-1">
    <property type="protein sequence ID" value="ECPE_0000325901-mRNA-1"/>
    <property type="gene ID" value="ECPE_0000325901"/>
</dbReference>
<dbReference type="OrthoDB" id="1925699at2759"/>
<protein>
    <submittedName>
        <fullName evidence="3">DUF3421 domain-containing protein</fullName>
    </submittedName>
</protein>
<gene>
    <name evidence="1" type="ORF">ECPE_LOCUS3256</name>
</gene>
<keyword evidence="2" id="KW-1185">Reference proteome</keyword>
<dbReference type="PANTHER" id="PTHR31649">
    <property type="entry name" value="AGAP009604-PA"/>
    <property type="match status" value="1"/>
</dbReference>
<dbReference type="Proteomes" id="UP000272942">
    <property type="component" value="Unassembled WGS sequence"/>
</dbReference>